<dbReference type="PANTHER" id="PTHR12843:SF5">
    <property type="entry name" value="EEF1A LYSINE METHYLTRANSFERASE 2"/>
    <property type="match status" value="1"/>
</dbReference>
<dbReference type="eggNOG" id="KOG1271">
    <property type="taxonomic scope" value="Eukaryota"/>
</dbReference>
<dbReference type="InterPro" id="IPR025714">
    <property type="entry name" value="Methyltranfer_dom"/>
</dbReference>
<dbReference type="Gene3D" id="3.40.50.150">
    <property type="entry name" value="Vaccinia Virus protein VP39"/>
    <property type="match status" value="1"/>
</dbReference>
<dbReference type="FunCoup" id="G7DY56">
    <property type="interactions" value="386"/>
</dbReference>
<dbReference type="RefSeq" id="XP_014570026.1">
    <property type="nucleotide sequence ID" value="XM_014714540.1"/>
</dbReference>
<dbReference type="CDD" id="cd02440">
    <property type="entry name" value="AdoMet_MTases"/>
    <property type="match status" value="1"/>
</dbReference>
<dbReference type="OrthoDB" id="10069295at2759"/>
<feature type="domain" description="Methyltransferase" evidence="1">
    <location>
        <begin position="60"/>
        <end position="145"/>
    </location>
</feature>
<dbReference type="GO" id="GO:0016279">
    <property type="term" value="F:protein-lysine N-methyltransferase activity"/>
    <property type="evidence" value="ECO:0007669"/>
    <property type="project" value="TreeGrafter"/>
</dbReference>
<keyword evidence="3" id="KW-1185">Reference proteome</keyword>
<accession>G7DY56</accession>
<protein>
    <recommendedName>
        <fullName evidence="1">Methyltransferase domain-containing protein</fullName>
    </recommendedName>
</protein>
<gene>
    <name evidence="2" type="primary">Mo02171</name>
    <name evidence="2" type="ORF">E5Q_02171</name>
</gene>
<reference evidence="2 3" key="1">
    <citation type="journal article" date="2011" name="J. Gen. Appl. Microbiol.">
        <title>Draft genome sequencing of the enigmatic basidiomycete Mixia osmundae.</title>
        <authorList>
            <person name="Nishida H."/>
            <person name="Nagatsuka Y."/>
            <person name="Sugiyama J."/>
        </authorList>
    </citation>
    <scope>NUCLEOTIDE SEQUENCE [LARGE SCALE GENOMIC DNA]</scope>
    <source>
        <strain evidence="3">CBS 9802 / IAM 14324 / JCM 22182 / KY 12970</strain>
    </source>
</reference>
<organism evidence="2 3">
    <name type="scientific">Mixia osmundae (strain CBS 9802 / IAM 14324 / JCM 22182 / KY 12970)</name>
    <dbReference type="NCBI Taxonomy" id="764103"/>
    <lineage>
        <taxon>Eukaryota</taxon>
        <taxon>Fungi</taxon>
        <taxon>Dikarya</taxon>
        <taxon>Basidiomycota</taxon>
        <taxon>Pucciniomycotina</taxon>
        <taxon>Mixiomycetes</taxon>
        <taxon>Mixiales</taxon>
        <taxon>Mixiaceae</taxon>
        <taxon>Mixia</taxon>
    </lineage>
</organism>
<evidence type="ECO:0000313" key="2">
    <source>
        <dbReference type="EMBL" id="GAA95516.1"/>
    </source>
</evidence>
<dbReference type="InterPro" id="IPR029063">
    <property type="entry name" value="SAM-dependent_MTases_sf"/>
</dbReference>
<evidence type="ECO:0000313" key="3">
    <source>
        <dbReference type="Proteomes" id="UP000009131"/>
    </source>
</evidence>
<dbReference type="GO" id="GO:0005737">
    <property type="term" value="C:cytoplasm"/>
    <property type="evidence" value="ECO:0007669"/>
    <property type="project" value="TreeGrafter"/>
</dbReference>
<dbReference type="Pfam" id="PF13847">
    <property type="entry name" value="Methyltransf_31"/>
    <property type="match status" value="1"/>
</dbReference>
<dbReference type="SUPFAM" id="SSF53335">
    <property type="entry name" value="S-adenosyl-L-methionine-dependent methyltransferases"/>
    <property type="match status" value="1"/>
</dbReference>
<dbReference type="EMBL" id="BABT02000062">
    <property type="protein sequence ID" value="GAA95516.1"/>
    <property type="molecule type" value="Genomic_DNA"/>
</dbReference>
<proteinExistence type="predicted"/>
<comment type="caution">
    <text evidence="2">The sequence shown here is derived from an EMBL/GenBank/DDBJ whole genome shotgun (WGS) entry which is preliminary data.</text>
</comment>
<dbReference type="InParanoid" id="G7DY56"/>
<dbReference type="Proteomes" id="UP000009131">
    <property type="component" value="Unassembled WGS sequence"/>
</dbReference>
<dbReference type="HOGENOM" id="CLU_044783_3_0_1"/>
<reference evidence="2 3" key="2">
    <citation type="journal article" date="2012" name="Open Biol.">
        <title>Characteristics of nucleosomes and linker DNA regions on the genome of the basidiomycete Mixia osmundae revealed by mono- and dinucleosome mapping.</title>
        <authorList>
            <person name="Nishida H."/>
            <person name="Kondo S."/>
            <person name="Matsumoto T."/>
            <person name="Suzuki Y."/>
            <person name="Yoshikawa H."/>
            <person name="Taylor T.D."/>
            <person name="Sugiyama J."/>
        </authorList>
    </citation>
    <scope>NUCLEOTIDE SEQUENCE [LARGE SCALE GENOMIC DNA]</scope>
    <source>
        <strain evidence="3">CBS 9802 / IAM 14324 / JCM 22182 / KY 12970</strain>
    </source>
</reference>
<sequence length="170" mass="18738">MTLEVVPEPSKLGTKSHWDEVYAREVDNYRAAGDEGECWFGLDAASDMVEWAQEHVPPEKKPKVLDLGCGNGHLLFSLAQEGDYDTSLMTGVDYAPASIELSRAIATQRGIAGITWKVVDIFEQTSASAESYDLALDKGTFDAISLAPTRQTRWHLSAHVVQLDERRAAQ</sequence>
<dbReference type="STRING" id="764103.G7DY56"/>
<name>G7DY56_MIXOS</name>
<evidence type="ECO:0000259" key="1">
    <source>
        <dbReference type="Pfam" id="PF13847"/>
    </source>
</evidence>
<dbReference type="AlphaFoldDB" id="G7DY56"/>
<dbReference type="PANTHER" id="PTHR12843">
    <property type="entry name" value="PROTEIN-LYSINE N-METHYLTRANSFERASE METTL10"/>
    <property type="match status" value="1"/>
</dbReference>